<proteinExistence type="predicted"/>
<gene>
    <name evidence="1" type="ORF">PlAlph_1360</name>
</gene>
<evidence type="ECO:0000313" key="1">
    <source>
        <dbReference type="EMBL" id="QIM10382.1"/>
    </source>
</evidence>
<dbReference type="Pfam" id="PF06258">
    <property type="entry name" value="Mito_fiss_Elm1"/>
    <property type="match status" value="1"/>
</dbReference>
<dbReference type="InterPro" id="IPR009367">
    <property type="entry name" value="Elm1-like"/>
</dbReference>
<dbReference type="EMBL" id="MN990728">
    <property type="protein sequence ID" value="QIM10382.1"/>
    <property type="molecule type" value="Genomic_DNA"/>
</dbReference>
<name>A0A6G8F2H4_9PROT</name>
<reference evidence="1" key="1">
    <citation type="journal article" date="2020" name="J. ISSAAS">
        <title>Lactobacilli and other gastrointestinal microbiota of Peromyscus leucopus, reservoir host for agents of Lyme disease and other zoonoses in North America.</title>
        <authorList>
            <person name="Milovic A."/>
            <person name="Bassam K."/>
            <person name="Shao H."/>
            <person name="Chatzistamou I."/>
            <person name="Tufts D.M."/>
            <person name="Diuk-Wasser M."/>
            <person name="Barbour A.G."/>
        </authorList>
    </citation>
    <scope>NUCLEOTIDE SEQUENCE</scope>
    <source>
        <strain evidence="1">LL90</strain>
    </source>
</reference>
<accession>A0A6G8F2H4</accession>
<dbReference type="AlphaFoldDB" id="A0A6G8F2H4"/>
<organism evidence="1">
    <name type="scientific">uncultured Alphaproteobacteria bacterium</name>
    <dbReference type="NCBI Taxonomy" id="91750"/>
    <lineage>
        <taxon>Bacteria</taxon>
        <taxon>Pseudomonadati</taxon>
        <taxon>Pseudomonadota</taxon>
        <taxon>Alphaproteobacteria</taxon>
        <taxon>environmental samples</taxon>
    </lineage>
</organism>
<protein>
    <submittedName>
        <fullName evidence="1">Uncharacterized protein</fullName>
    </submittedName>
</protein>
<sequence>MFEKMVTAFALSTPNVGEQNQIKGLFAWMVKGCRKRPLACFAFNWDMFVQSVNGHSLRLSDYADYQDFEADVFSCLDAYFSRHLWTPRIFVTAYTQGENEKAAPNADASCQAIKAYYQQRRLGTVITVIMTAGAYDYQWADIVNIPRHMVDDDMRKALEQKPEKFFASIGIIHNMTKTFIRQKFGQKRLQKVVGLLAPDRPNIVFCLGGRTNGDDIVFSLQNAAKIWEKAVALERKGYNVVFVNGHRTPDDVCDYFYEQSLKHGKIRFFNAKRIAADDVERISGNWRIYSGKYMEDFYRQQKEYGNVYPGILGLKNTLAVHTFDSFASCETASSGVPTAICRDVDINRQTRPDCYRLAEQLIGGGYAVDFADFDGNTEPLLLNLKKLPSVNKLFADKVAEFICKK</sequence>